<feature type="region of interest" description="Disordered" evidence="1">
    <location>
        <begin position="1"/>
        <end position="25"/>
    </location>
</feature>
<reference evidence="2" key="2">
    <citation type="submission" date="2023-05" db="EMBL/GenBank/DDBJ databases">
        <authorList>
            <consortium name="Lawrence Berkeley National Laboratory"/>
            <person name="Steindorff A."/>
            <person name="Hensen N."/>
            <person name="Bonometti L."/>
            <person name="Westerberg I."/>
            <person name="Brannstrom I.O."/>
            <person name="Guillou S."/>
            <person name="Cros-Aarteil S."/>
            <person name="Calhoun S."/>
            <person name="Haridas S."/>
            <person name="Kuo A."/>
            <person name="Mondo S."/>
            <person name="Pangilinan J."/>
            <person name="Riley R."/>
            <person name="Labutti K."/>
            <person name="Andreopoulos B."/>
            <person name="Lipzen A."/>
            <person name="Chen C."/>
            <person name="Yanf M."/>
            <person name="Daum C."/>
            <person name="Ng V."/>
            <person name="Clum A."/>
            <person name="Ohm R."/>
            <person name="Martin F."/>
            <person name="Silar P."/>
            <person name="Natvig D."/>
            <person name="Lalanne C."/>
            <person name="Gautier V."/>
            <person name="Ament-Velasquez S.L."/>
            <person name="Kruys A."/>
            <person name="Hutchinson M.I."/>
            <person name="Powell A.J."/>
            <person name="Barry K."/>
            <person name="Miller A.N."/>
            <person name="Grigoriev I.V."/>
            <person name="Debuchy R."/>
            <person name="Gladieux P."/>
            <person name="Thoren M.H."/>
            <person name="Johannesson H."/>
        </authorList>
    </citation>
    <scope>NUCLEOTIDE SEQUENCE</scope>
    <source>
        <strain evidence="2">CBS 757.83</strain>
    </source>
</reference>
<evidence type="ECO:0000256" key="1">
    <source>
        <dbReference type="SAM" id="MobiDB-lite"/>
    </source>
</evidence>
<proteinExistence type="predicted"/>
<keyword evidence="3" id="KW-1185">Reference proteome</keyword>
<name>A0AAN6Q9N4_9PEZI</name>
<organism evidence="2 3">
    <name type="scientific">Parathielavia hyrcaniae</name>
    <dbReference type="NCBI Taxonomy" id="113614"/>
    <lineage>
        <taxon>Eukaryota</taxon>
        <taxon>Fungi</taxon>
        <taxon>Dikarya</taxon>
        <taxon>Ascomycota</taxon>
        <taxon>Pezizomycotina</taxon>
        <taxon>Sordariomycetes</taxon>
        <taxon>Sordariomycetidae</taxon>
        <taxon>Sordariales</taxon>
        <taxon>Chaetomiaceae</taxon>
        <taxon>Parathielavia</taxon>
    </lineage>
</organism>
<reference evidence="2" key="1">
    <citation type="journal article" date="2023" name="Mol. Phylogenet. Evol.">
        <title>Genome-scale phylogeny and comparative genomics of the fungal order Sordariales.</title>
        <authorList>
            <person name="Hensen N."/>
            <person name="Bonometti L."/>
            <person name="Westerberg I."/>
            <person name="Brannstrom I.O."/>
            <person name="Guillou S."/>
            <person name="Cros-Aarteil S."/>
            <person name="Calhoun S."/>
            <person name="Haridas S."/>
            <person name="Kuo A."/>
            <person name="Mondo S."/>
            <person name="Pangilinan J."/>
            <person name="Riley R."/>
            <person name="LaButti K."/>
            <person name="Andreopoulos B."/>
            <person name="Lipzen A."/>
            <person name="Chen C."/>
            <person name="Yan M."/>
            <person name="Daum C."/>
            <person name="Ng V."/>
            <person name="Clum A."/>
            <person name="Steindorff A."/>
            <person name="Ohm R.A."/>
            <person name="Martin F."/>
            <person name="Silar P."/>
            <person name="Natvig D.O."/>
            <person name="Lalanne C."/>
            <person name="Gautier V."/>
            <person name="Ament-Velasquez S.L."/>
            <person name="Kruys A."/>
            <person name="Hutchinson M.I."/>
            <person name="Powell A.J."/>
            <person name="Barry K."/>
            <person name="Miller A.N."/>
            <person name="Grigoriev I.V."/>
            <person name="Debuchy R."/>
            <person name="Gladieux P."/>
            <person name="Hiltunen Thoren M."/>
            <person name="Johannesson H."/>
        </authorList>
    </citation>
    <scope>NUCLEOTIDE SEQUENCE</scope>
    <source>
        <strain evidence="2">CBS 757.83</strain>
    </source>
</reference>
<accession>A0AAN6Q9N4</accession>
<protein>
    <submittedName>
        <fullName evidence="2">Uncharacterized protein</fullName>
    </submittedName>
</protein>
<gene>
    <name evidence="2" type="ORF">N658DRAFT_249151</name>
</gene>
<sequence>MTQPLPPFTNSHSKRPEPNKLHHEPLHTTTQNQSKMLEKQFQHESLSLSQNLPQHPGQGRNVLSFLRIPQTKATSTPTHPSSTPFSSAQPNICLSQLFVCLSLYLPPSLSLYLFLKPQQLHNQETRPASNPRKTKTRNKKLICTTLPKPNFSFQKSTKINSRMVSSNQHARYNNTKNPGCGMKSKHAHTLPTPIPRNNAAVRSRLLACSLPCLFPWLSSN</sequence>
<dbReference type="AlphaFoldDB" id="A0AAN6Q9N4"/>
<evidence type="ECO:0000313" key="3">
    <source>
        <dbReference type="Proteomes" id="UP001305647"/>
    </source>
</evidence>
<feature type="compositionally biased region" description="Polar residues" evidence="1">
    <location>
        <begin position="43"/>
        <end position="53"/>
    </location>
</feature>
<evidence type="ECO:0000313" key="2">
    <source>
        <dbReference type="EMBL" id="KAK4104270.1"/>
    </source>
</evidence>
<dbReference type="EMBL" id="MU863627">
    <property type="protein sequence ID" value="KAK4104270.1"/>
    <property type="molecule type" value="Genomic_DNA"/>
</dbReference>
<comment type="caution">
    <text evidence="2">The sequence shown here is derived from an EMBL/GenBank/DDBJ whole genome shotgun (WGS) entry which is preliminary data.</text>
</comment>
<feature type="region of interest" description="Disordered" evidence="1">
    <location>
        <begin position="40"/>
        <end position="60"/>
    </location>
</feature>
<dbReference type="Proteomes" id="UP001305647">
    <property type="component" value="Unassembled WGS sequence"/>
</dbReference>
<feature type="region of interest" description="Disordered" evidence="1">
    <location>
        <begin position="169"/>
        <end position="193"/>
    </location>
</feature>
<feature type="compositionally biased region" description="Basic and acidic residues" evidence="1">
    <location>
        <begin position="14"/>
        <end position="25"/>
    </location>
</feature>